<dbReference type="Gene3D" id="1.20.1060.20">
    <property type="match status" value="1"/>
</dbReference>
<evidence type="ECO:0000256" key="3">
    <source>
        <dbReference type="ARBA" id="ARBA00022618"/>
    </source>
</evidence>
<evidence type="ECO:0000256" key="8">
    <source>
        <dbReference type="ARBA" id="ARBA00023067"/>
    </source>
</evidence>
<keyword evidence="7 12" id="KW-0175">Coiled coil</keyword>
<dbReference type="SUPFAM" id="SSF52540">
    <property type="entry name" value="P-loop containing nucleoside triphosphate hydrolases"/>
    <property type="match status" value="2"/>
</dbReference>
<dbReference type="PIRSF" id="PIRSF005719">
    <property type="entry name" value="SMC"/>
    <property type="match status" value="1"/>
</dbReference>
<dbReference type="WBParaSite" id="SMRG1_96970.1">
    <property type="protein sequence ID" value="SMRG1_96970.1"/>
    <property type="gene ID" value="SMRG1_96970"/>
</dbReference>
<dbReference type="PANTHER" id="PTHR18937">
    <property type="entry name" value="STRUCTURAL MAINTENANCE OF CHROMOSOMES SMC FAMILY MEMBER"/>
    <property type="match status" value="1"/>
</dbReference>
<accession>A0AA85AP81</accession>
<evidence type="ECO:0000256" key="10">
    <source>
        <dbReference type="ARBA" id="ARBA00023306"/>
    </source>
</evidence>
<protein>
    <recommendedName>
        <fullName evidence="11">Structural maintenance of chromosomes protein</fullName>
    </recommendedName>
</protein>
<evidence type="ECO:0000313" key="15">
    <source>
        <dbReference type="Proteomes" id="UP000050790"/>
    </source>
</evidence>
<evidence type="ECO:0000259" key="14">
    <source>
        <dbReference type="SMART" id="SM00968"/>
    </source>
</evidence>
<dbReference type="PANTHER" id="PTHR18937:SF172">
    <property type="entry name" value="STRUCTURAL MAINTENANCE OF CHROMOSOMES PROTEIN"/>
    <property type="match status" value="1"/>
</dbReference>
<evidence type="ECO:0000256" key="5">
    <source>
        <dbReference type="ARBA" id="ARBA00022776"/>
    </source>
</evidence>
<dbReference type="GO" id="GO:0007076">
    <property type="term" value="P:mitotic chromosome condensation"/>
    <property type="evidence" value="ECO:0007669"/>
    <property type="project" value="TreeGrafter"/>
</dbReference>
<keyword evidence="8" id="KW-0226">DNA condensation</keyword>
<dbReference type="SMART" id="SM00968">
    <property type="entry name" value="SMC_hinge"/>
    <property type="match status" value="1"/>
</dbReference>
<feature type="region of interest" description="Disordered" evidence="13">
    <location>
        <begin position="1368"/>
        <end position="1396"/>
    </location>
</feature>
<comment type="subcellular location">
    <subcellularLocation>
        <location evidence="1 11">Nucleus</location>
    </subcellularLocation>
</comment>
<evidence type="ECO:0000256" key="4">
    <source>
        <dbReference type="ARBA" id="ARBA00022741"/>
    </source>
</evidence>
<evidence type="ECO:0000256" key="7">
    <source>
        <dbReference type="ARBA" id="ARBA00023054"/>
    </source>
</evidence>
<dbReference type="InterPro" id="IPR024704">
    <property type="entry name" value="SMC"/>
</dbReference>
<keyword evidence="3" id="KW-0132">Cell division</keyword>
<proteinExistence type="inferred from homology"/>
<dbReference type="GO" id="GO:0005524">
    <property type="term" value="F:ATP binding"/>
    <property type="evidence" value="ECO:0007669"/>
    <property type="project" value="UniProtKB-KW"/>
</dbReference>
<evidence type="ECO:0000256" key="12">
    <source>
        <dbReference type="SAM" id="Coils"/>
    </source>
</evidence>
<keyword evidence="10" id="KW-0131">Cell cycle</keyword>
<evidence type="ECO:0000256" key="1">
    <source>
        <dbReference type="ARBA" id="ARBA00004123"/>
    </source>
</evidence>
<feature type="compositionally biased region" description="Low complexity" evidence="13">
    <location>
        <begin position="1368"/>
        <end position="1381"/>
    </location>
</feature>
<feature type="coiled-coil region" evidence="12">
    <location>
        <begin position="377"/>
        <end position="432"/>
    </location>
</feature>
<keyword evidence="5" id="KW-0498">Mitosis</keyword>
<feature type="coiled-coil region" evidence="12">
    <location>
        <begin position="314"/>
        <end position="348"/>
    </location>
</feature>
<name>A0AA85AP81_9TREM</name>
<feature type="region of interest" description="Disordered" evidence="13">
    <location>
        <begin position="487"/>
        <end position="525"/>
    </location>
</feature>
<dbReference type="InterPro" id="IPR003395">
    <property type="entry name" value="RecF/RecN/SMC_N"/>
</dbReference>
<dbReference type="GO" id="GO:0005634">
    <property type="term" value="C:nucleus"/>
    <property type="evidence" value="ECO:0007669"/>
    <property type="project" value="UniProtKB-SubCell"/>
</dbReference>
<dbReference type="GO" id="GO:0051301">
    <property type="term" value="P:cell division"/>
    <property type="evidence" value="ECO:0007669"/>
    <property type="project" value="UniProtKB-KW"/>
</dbReference>
<dbReference type="InterPro" id="IPR010935">
    <property type="entry name" value="SMC_hinge"/>
</dbReference>
<feature type="coiled-coil region" evidence="12">
    <location>
        <begin position="900"/>
        <end position="1039"/>
    </location>
</feature>
<evidence type="ECO:0000256" key="2">
    <source>
        <dbReference type="ARBA" id="ARBA00006005"/>
    </source>
</evidence>
<feature type="coiled-coil region" evidence="12">
    <location>
        <begin position="777"/>
        <end position="846"/>
    </location>
</feature>
<dbReference type="Gene3D" id="3.40.50.300">
    <property type="entry name" value="P-loop containing nucleotide triphosphate hydrolases"/>
    <property type="match status" value="2"/>
</dbReference>
<dbReference type="SUPFAM" id="SSF75553">
    <property type="entry name" value="Smc hinge domain"/>
    <property type="match status" value="1"/>
</dbReference>
<dbReference type="InterPro" id="IPR036277">
    <property type="entry name" value="SMC_hinge_sf"/>
</dbReference>
<dbReference type="GO" id="GO:0016887">
    <property type="term" value="F:ATP hydrolysis activity"/>
    <property type="evidence" value="ECO:0007669"/>
    <property type="project" value="InterPro"/>
</dbReference>
<evidence type="ECO:0000256" key="6">
    <source>
        <dbReference type="ARBA" id="ARBA00022840"/>
    </source>
</evidence>
<evidence type="ECO:0000256" key="9">
    <source>
        <dbReference type="ARBA" id="ARBA00023242"/>
    </source>
</evidence>
<dbReference type="GO" id="GO:0000796">
    <property type="term" value="C:condensin complex"/>
    <property type="evidence" value="ECO:0007669"/>
    <property type="project" value="TreeGrafter"/>
</dbReference>
<dbReference type="Gene3D" id="3.30.70.1620">
    <property type="match status" value="1"/>
</dbReference>
<keyword evidence="9 11" id="KW-0539">Nucleus</keyword>
<comment type="similarity">
    <text evidence="2">Belongs to the SMC family. SMC4 subfamily.</text>
</comment>
<sequence length="1491" mass="170271">MTNPSELLNECPPIMNDEDILNDCGPVDIPPPPPLAQSLDANGPRLIITQIVTENFKSYGGMRVMGPFHKNFSCIIGPNGSGKSNVIDSMLFVFGYRASKVRSKKISQLIHYSELVPNASSCEVSVHFQKIIDHGPGALDYEVVPNSQFVISRRAYKDNSSCYLIDGTRAVYRDVANLLRSHGVDIDHNRFLILQGEVEQIALMKPKAPSEHEDGFLEYLEDIIGSSRFKQPLNIFINRIEKLNDLRLEKLSRVKLIEKEKDELESVRNEAIDYLRLVNQLIRMKNILYQQNLLKEYHTIEIIKEKLINIQNETEILSSQVREKTRQIKRLESDRDELTQRHAQLQIRYRDGKAKFAEFEAQDGQLRDEHAHTKTSARHLAKAIQVERTKLQELERLPEEANAHREAIKKQLVELEEARKKHEEVYKETVDNLSKESAPLRIKVEESESMLAPLQTEADQITSKLTLERQQYDLMMAGQRRELERMETAKKSMQSTQSKLKEREQELADAKKQLSSSGSGGNKGNLEMALASATRDLAEVKTHEADLTKELNDLRSKLTESKSALQADNSRNRMLNALLEAKRSGTLTGILGRLGDLGAIPSRYDIAISTACGALDYIVTDTMDTAQKAVNFLKQNNLGQTTFIALDKMKKWAEKSSIPFNMPKVSFQVERLYDLIQTIDPNVKPAFYFALRDTLVTENLNAATKVAFGQQQRYRVVTLQGQVIEVSGAMSGGGGRPLSGRIMADIVQVKKLHEANYSCESRHKRLSTDSSKETSDLSALERQLTQGDAELGRLRDTRSRLEEMIVRMTRQRDESERTIKRCENECVHLRAELKALTDEVKQSEERVKSMGPSDIERKKFEKQLEKLEHLTQQKCSIAAKKREELEILKNQLLNFGSDRLATVRSRLDVIEKKRKDANDELTKLEVSLKTTTRNQQKSIDKLKNMENEAELLKTKLIDIDNKLKQLENDARTCMLDYQNIQNEVEELQKLKEKCQTELTEAENTLATVQKAENSSRRLITQFESELAQATTNARHWERELRGLRLHRIDDDNEEEEEKGKEGLDVVIGEENVTVSSISQDVSQSIVRDSLVHLNNEKSPTLQLNEQRIDRKADRETKNLPKFTDEELQNLHADLNEMKHLEERINAMAPNMASIEEYRRKAENYLTRVSELNRITNILGEQRKHMEDAKSKRLSEFLDGFHAITNKLKEMYQMITQGGDAELELIDSLDPFTEGIVFSVRPPKKSWKNIANLSGGEKTLSSLALVFALHHYKPTPLYVMDEIDAALDFKNVSIIGNYLKQRTKNAQFIVISLRNNMFELSDRLIGIYKTYNITKTITLDPSPLIKHLHNLVIRVATAHGHEKDLSLLPSQQQQQLKQISSSSPPPPPSSQQPQPQQQTMMIMNSPMNTNCLTPVKSINYSKVTNLENHDTVLLKSNITEIILVNDNDDDKEEDNDMDMQTRKITINKEIDKRKTLFTNQTNDNNTESAMEC</sequence>
<keyword evidence="4" id="KW-0547">Nucleotide-binding</keyword>
<evidence type="ECO:0000313" key="16">
    <source>
        <dbReference type="WBParaSite" id="SMRG1_96970.1"/>
    </source>
</evidence>
<keyword evidence="6" id="KW-0067">ATP-binding</keyword>
<feature type="domain" description="SMC hinge" evidence="14">
    <location>
        <begin position="588"/>
        <end position="707"/>
    </location>
</feature>
<dbReference type="Pfam" id="PF06470">
    <property type="entry name" value="SMC_hinge"/>
    <property type="match status" value="1"/>
</dbReference>
<reference evidence="16" key="1">
    <citation type="submission" date="2023-11" db="UniProtKB">
        <authorList>
            <consortium name="WormBaseParasite"/>
        </authorList>
    </citation>
    <scope>IDENTIFICATION</scope>
</reference>
<dbReference type="FunFam" id="3.40.50.300:FF:000585">
    <property type="entry name" value="Structural maintenance of chromosomes 4"/>
    <property type="match status" value="1"/>
</dbReference>
<organism evidence="15 16">
    <name type="scientific">Schistosoma margrebowiei</name>
    <dbReference type="NCBI Taxonomy" id="48269"/>
    <lineage>
        <taxon>Eukaryota</taxon>
        <taxon>Metazoa</taxon>
        <taxon>Spiralia</taxon>
        <taxon>Lophotrochozoa</taxon>
        <taxon>Platyhelminthes</taxon>
        <taxon>Trematoda</taxon>
        <taxon>Digenea</taxon>
        <taxon>Strigeidida</taxon>
        <taxon>Schistosomatoidea</taxon>
        <taxon>Schistosomatidae</taxon>
        <taxon>Schistosoma</taxon>
    </lineage>
</organism>
<feature type="compositionally biased region" description="Basic and acidic residues" evidence="13">
    <location>
        <begin position="499"/>
        <end position="512"/>
    </location>
</feature>
<dbReference type="Pfam" id="PF02463">
    <property type="entry name" value="SMC_N"/>
    <property type="match status" value="1"/>
</dbReference>
<evidence type="ECO:0000256" key="13">
    <source>
        <dbReference type="SAM" id="MobiDB-lite"/>
    </source>
</evidence>
<evidence type="ECO:0000256" key="11">
    <source>
        <dbReference type="PIRNR" id="PIRNR005719"/>
    </source>
</evidence>
<dbReference type="InterPro" id="IPR027417">
    <property type="entry name" value="P-loop_NTPase"/>
</dbReference>
<dbReference type="FunFam" id="3.40.50.300:FF:000481">
    <property type="entry name" value="Structural maintenance of chromosomes 4"/>
    <property type="match status" value="1"/>
</dbReference>
<feature type="coiled-coil region" evidence="12">
    <location>
        <begin position="537"/>
        <end position="564"/>
    </location>
</feature>
<dbReference type="Proteomes" id="UP000050790">
    <property type="component" value="Unassembled WGS sequence"/>
</dbReference>